<proteinExistence type="predicted"/>
<evidence type="ECO:0000256" key="1">
    <source>
        <dbReference type="SAM" id="MobiDB-lite"/>
    </source>
</evidence>
<sequence>MATSLTAATVTTVFTPDPTCFAASNLWTINLNCVWSESTPPSPPTLCPYTVLGPTDLDNCKMNNPYNTEIRGSAFSDCPVGMTVAATGTGTLLQDVTIISTACCPTAYSFAGPNLSRSTITYTSGGRTWWLDGQAGDRMCKATSVQELSGQMVTVTHRAWRTVLASGTTSTEIDDTTLAWDYEDGTIWATPASIWQYIYPGEGTTPTCFGTNCPATNTLAPTPTQRSPPSFTYIPPPPHAMTQFTPAPSCFAESNLWIASTYCFVPNTRPEPDPSWLECLLTLAGEPNVSNRECHRFPETATVGADGIRTFYSACPAGYSVATSRAWGLFNEPTNAHGEPSPTRTYDATVTNLICCPSGTYDFKYAESLGSLRSSTTVHDGATHTIHFYPVPECVATSVLALSGKEIPFKSWSETRFWGEKRQEIQTITRTWDFVGATLWAQAEHVTYTAFRDVYTCFESDICNRYFSETFKDKVPNTLRSEIPAVATPGPGATPAGTPPGGAVPSSSTDGGPERGRGPASIVVTLVAIVTVVIGLSD</sequence>
<organism evidence="2 3">
    <name type="scientific">Madurella mycetomatis</name>
    <dbReference type="NCBI Taxonomy" id="100816"/>
    <lineage>
        <taxon>Eukaryota</taxon>
        <taxon>Fungi</taxon>
        <taxon>Dikarya</taxon>
        <taxon>Ascomycota</taxon>
        <taxon>Pezizomycotina</taxon>
        <taxon>Sordariomycetes</taxon>
        <taxon>Sordariomycetidae</taxon>
        <taxon>Sordariales</taxon>
        <taxon>Sordariales incertae sedis</taxon>
        <taxon>Madurella</taxon>
    </lineage>
</organism>
<dbReference type="Proteomes" id="UP000078237">
    <property type="component" value="Unassembled WGS sequence"/>
</dbReference>
<dbReference type="OrthoDB" id="4588275at2759"/>
<reference evidence="2 3" key="1">
    <citation type="journal article" date="2016" name="Genome Announc.">
        <title>Genome Sequence of Madurella mycetomatis mm55, Isolated from a Human Mycetoma Case in Sudan.</title>
        <authorList>
            <person name="Smit S."/>
            <person name="Derks M.F."/>
            <person name="Bervoets S."/>
            <person name="Fahal A."/>
            <person name="van Leeuwen W."/>
            <person name="van Belkum A."/>
            <person name="van de Sande W.W."/>
        </authorList>
    </citation>
    <scope>NUCLEOTIDE SEQUENCE [LARGE SCALE GENOMIC DNA]</scope>
    <source>
        <strain evidence="3">mm55</strain>
    </source>
</reference>
<dbReference type="VEuPathDB" id="FungiDB:MMYC01_206652"/>
<accession>A0A175VZY4</accession>
<protein>
    <submittedName>
        <fullName evidence="2">Uncharacterized protein</fullName>
    </submittedName>
</protein>
<name>A0A175VZY4_9PEZI</name>
<evidence type="ECO:0000313" key="3">
    <source>
        <dbReference type="Proteomes" id="UP000078237"/>
    </source>
</evidence>
<feature type="compositionally biased region" description="Low complexity" evidence="1">
    <location>
        <begin position="484"/>
        <end position="505"/>
    </location>
</feature>
<keyword evidence="3" id="KW-1185">Reference proteome</keyword>
<dbReference type="EMBL" id="LCTW02000204">
    <property type="protein sequence ID" value="KXX76570.1"/>
    <property type="molecule type" value="Genomic_DNA"/>
</dbReference>
<comment type="caution">
    <text evidence="2">The sequence shown here is derived from an EMBL/GenBank/DDBJ whole genome shotgun (WGS) entry which is preliminary data.</text>
</comment>
<gene>
    <name evidence="2" type="ORF">MMYC01_206652</name>
</gene>
<feature type="region of interest" description="Disordered" evidence="1">
    <location>
        <begin position="483"/>
        <end position="517"/>
    </location>
</feature>
<dbReference type="AlphaFoldDB" id="A0A175VZY4"/>
<evidence type="ECO:0000313" key="2">
    <source>
        <dbReference type="EMBL" id="KXX76570.1"/>
    </source>
</evidence>